<dbReference type="AlphaFoldDB" id="A0A8X7BTB7"/>
<accession>A0A8X7BTB7</accession>
<organism evidence="1 2">
    <name type="scientific">Trichonephila inaurata madagascariensis</name>
    <dbReference type="NCBI Taxonomy" id="2747483"/>
    <lineage>
        <taxon>Eukaryota</taxon>
        <taxon>Metazoa</taxon>
        <taxon>Ecdysozoa</taxon>
        <taxon>Arthropoda</taxon>
        <taxon>Chelicerata</taxon>
        <taxon>Arachnida</taxon>
        <taxon>Araneae</taxon>
        <taxon>Araneomorphae</taxon>
        <taxon>Entelegynae</taxon>
        <taxon>Araneoidea</taxon>
        <taxon>Nephilidae</taxon>
        <taxon>Trichonephila</taxon>
        <taxon>Trichonephila inaurata</taxon>
    </lineage>
</organism>
<gene>
    <name evidence="1" type="ORF">TNIN_227391</name>
</gene>
<dbReference type="EMBL" id="BMAV01002412">
    <property type="protein sequence ID" value="GFY41299.1"/>
    <property type="molecule type" value="Genomic_DNA"/>
</dbReference>
<reference evidence="1" key="1">
    <citation type="submission" date="2020-08" db="EMBL/GenBank/DDBJ databases">
        <title>Multicomponent nature underlies the extraordinary mechanical properties of spider dragline silk.</title>
        <authorList>
            <person name="Kono N."/>
            <person name="Nakamura H."/>
            <person name="Mori M."/>
            <person name="Yoshida Y."/>
            <person name="Ohtoshi R."/>
            <person name="Malay A.D."/>
            <person name="Moran D.A.P."/>
            <person name="Tomita M."/>
            <person name="Numata K."/>
            <person name="Arakawa K."/>
        </authorList>
    </citation>
    <scope>NUCLEOTIDE SEQUENCE</scope>
</reference>
<evidence type="ECO:0000313" key="2">
    <source>
        <dbReference type="Proteomes" id="UP000886998"/>
    </source>
</evidence>
<comment type="caution">
    <text evidence="1">The sequence shown here is derived from an EMBL/GenBank/DDBJ whole genome shotgun (WGS) entry which is preliminary data.</text>
</comment>
<protein>
    <submittedName>
        <fullName evidence="1">Uncharacterized protein</fullName>
    </submittedName>
</protein>
<proteinExistence type="predicted"/>
<evidence type="ECO:0000313" key="1">
    <source>
        <dbReference type="EMBL" id="GFY41299.1"/>
    </source>
</evidence>
<dbReference type="Proteomes" id="UP000886998">
    <property type="component" value="Unassembled WGS sequence"/>
</dbReference>
<sequence length="97" mass="10855">MVGNGIRLLDAVQNLRKEKPPAKSDACLFHQVSMSCGVEVKREGPTSDTCLDTCSILLEYFKKLCFGENANHIWKPRLIGSVWIDDHGDYSKGLFPD</sequence>
<keyword evidence="2" id="KW-1185">Reference proteome</keyword>
<name>A0A8X7BTB7_9ARAC</name>